<dbReference type="Gene3D" id="3.40.50.410">
    <property type="entry name" value="von Willebrand factor, type A domain"/>
    <property type="match status" value="1"/>
</dbReference>
<keyword evidence="1" id="KW-0175">Coiled coil</keyword>
<keyword evidence="2" id="KW-0472">Membrane</keyword>
<dbReference type="SMART" id="SM00327">
    <property type="entry name" value="VWA"/>
    <property type="match status" value="1"/>
</dbReference>
<keyword evidence="2" id="KW-0812">Transmembrane</keyword>
<dbReference type="PANTHER" id="PTHR37464">
    <property type="entry name" value="BLL2463 PROTEIN"/>
    <property type="match status" value="1"/>
</dbReference>
<dbReference type="RefSeq" id="WP_213166518.1">
    <property type="nucleotide sequence ID" value="NZ_CP058559.1"/>
</dbReference>
<dbReference type="AlphaFoldDB" id="A0A7G9WBR2"/>
<dbReference type="EMBL" id="CP058559">
    <property type="protein sequence ID" value="QNO16124.1"/>
    <property type="molecule type" value="Genomic_DNA"/>
</dbReference>
<dbReference type="PANTHER" id="PTHR37464:SF1">
    <property type="entry name" value="BLL2463 PROTEIN"/>
    <property type="match status" value="1"/>
</dbReference>
<evidence type="ECO:0000256" key="1">
    <source>
        <dbReference type="SAM" id="Coils"/>
    </source>
</evidence>
<dbReference type="InterPro" id="IPR024163">
    <property type="entry name" value="Aerotolerance_reg_N"/>
</dbReference>
<dbReference type="SUPFAM" id="SSF53300">
    <property type="entry name" value="vWA-like"/>
    <property type="match status" value="1"/>
</dbReference>
<dbReference type="InterPro" id="IPR002035">
    <property type="entry name" value="VWF_A"/>
</dbReference>
<sequence length="595" mass="66446">MGFLTPIAFAGLISLPIILLLYMMRKKTTPRVVSSILLWKRLDKLTSSALNINKILKNMLLFLQLFLALLLVLSLARPVLLGMGQNTNDSVIIIDTSISMAVLEDGQSRLDKAIEQLESQINKKKSNTKMAIIAAGNQAEIIIGLTSSKNQLLDSLENIHLSTGSPNIEEAFLMAESMTEDTAELDIILISDGNFEEVSYPIGEFEFIHTGNGNVSNLYIENAIVDNQRLSVLVGNNGSTTLKGNISVYDHLNNRVGRRLVELEPQARQNLIWRNLPGESPWFKVEVESQGDQLLEDNIFYSVNTASKNTKALLITEGNVFLEKALLLSDALTISKVQPDKFHDDLLDKYDIYIFDGFLPQSLPSAPVLIFDPPYPNRHFSLSQPVKIDTITPGQSELVRYVDFSDVTIHFSKVLQGGRAILTSTNGNLVVELENAGYPMVVFGFPVQGGDFHLRPAFPIMLINVMDFLMDYQIDVQGFSLYNYPTYSPPLGVHQLTLVDPSGANKNIEGTFPILGEKIAQTGVYTLKWMENTMYLPVNHPRTGEGLSSRENIKVVGARDIEGDRGKRNFNLTWILLLLALVVISFEWWVDNYVY</sequence>
<dbReference type="KEGG" id="acae:HYG86_15780"/>
<feature type="transmembrane region" description="Helical" evidence="2">
    <location>
        <begin position="6"/>
        <end position="24"/>
    </location>
</feature>
<dbReference type="Pfam" id="PF13519">
    <property type="entry name" value="VWA_2"/>
    <property type="match status" value="1"/>
</dbReference>
<name>A0A7G9WBR2_ALKCA</name>
<evidence type="ECO:0000256" key="2">
    <source>
        <dbReference type="SAM" id="Phobius"/>
    </source>
</evidence>
<protein>
    <submittedName>
        <fullName evidence="4">VWA domain-containing protein</fullName>
    </submittedName>
</protein>
<feature type="transmembrane region" description="Helical" evidence="2">
    <location>
        <begin position="572"/>
        <end position="590"/>
    </location>
</feature>
<evidence type="ECO:0000313" key="4">
    <source>
        <dbReference type="EMBL" id="QNO16124.1"/>
    </source>
</evidence>
<dbReference type="Pfam" id="PF07584">
    <property type="entry name" value="BatA"/>
    <property type="match status" value="1"/>
</dbReference>
<evidence type="ECO:0000313" key="5">
    <source>
        <dbReference type="Proteomes" id="UP000516160"/>
    </source>
</evidence>
<keyword evidence="2" id="KW-1133">Transmembrane helix</keyword>
<feature type="domain" description="VWFA" evidence="3">
    <location>
        <begin position="87"/>
        <end position="260"/>
    </location>
</feature>
<feature type="coiled-coil region" evidence="1">
    <location>
        <begin position="100"/>
        <end position="127"/>
    </location>
</feature>
<dbReference type="Proteomes" id="UP000516160">
    <property type="component" value="Chromosome"/>
</dbReference>
<organism evidence="4 5">
    <name type="scientific">Alkalicella caledoniensis</name>
    <dbReference type="NCBI Taxonomy" id="2731377"/>
    <lineage>
        <taxon>Bacteria</taxon>
        <taxon>Bacillati</taxon>
        <taxon>Bacillota</taxon>
        <taxon>Clostridia</taxon>
        <taxon>Eubacteriales</taxon>
        <taxon>Proteinivoracaceae</taxon>
        <taxon>Alkalicella</taxon>
    </lineage>
</organism>
<feature type="transmembrane region" description="Helical" evidence="2">
    <location>
        <begin position="60"/>
        <end position="80"/>
    </location>
</feature>
<reference evidence="4 5" key="1">
    <citation type="submission" date="2020-07" db="EMBL/GenBank/DDBJ databases">
        <title>Alkalicella. sp. LB2 genome.</title>
        <authorList>
            <person name="Postec A."/>
            <person name="Quemeneur M."/>
        </authorList>
    </citation>
    <scope>NUCLEOTIDE SEQUENCE [LARGE SCALE GENOMIC DNA]</scope>
    <source>
        <strain evidence="4 5">LB2</strain>
    </source>
</reference>
<accession>A0A7G9WBR2</accession>
<proteinExistence type="predicted"/>
<keyword evidence="5" id="KW-1185">Reference proteome</keyword>
<dbReference type="CDD" id="cd00198">
    <property type="entry name" value="vWFA"/>
    <property type="match status" value="1"/>
</dbReference>
<dbReference type="InterPro" id="IPR036465">
    <property type="entry name" value="vWFA_dom_sf"/>
</dbReference>
<evidence type="ECO:0000259" key="3">
    <source>
        <dbReference type="SMART" id="SM00327"/>
    </source>
</evidence>
<gene>
    <name evidence="4" type="ORF">HYG86_15780</name>
</gene>